<comment type="cofactor">
    <cofactor evidence="8">
        <name>Mg(2+)</name>
        <dbReference type="ChEBI" id="CHEBI:18420"/>
    </cofactor>
</comment>
<dbReference type="PANTHER" id="PTHR19136">
    <property type="entry name" value="MOLYBDENUM COFACTOR GUANYLYLTRANSFERASE"/>
    <property type="match status" value="1"/>
</dbReference>
<comment type="domain">
    <text evidence="8">The N-terminal domain determines nucleotide recognition and specific binding, while the C-terminal domain determines the specific binding to the target protein.</text>
</comment>
<evidence type="ECO:0000256" key="5">
    <source>
        <dbReference type="ARBA" id="ARBA00022842"/>
    </source>
</evidence>
<proteinExistence type="inferred from homology"/>
<dbReference type="RefSeq" id="WP_067260806.1">
    <property type="nucleotide sequence ID" value="NZ_LWMW01000169.1"/>
</dbReference>
<comment type="similarity">
    <text evidence="8">Belongs to the MobA family.</text>
</comment>
<name>A0A166CHW3_9EURY</name>
<dbReference type="AlphaFoldDB" id="A0A166CHW3"/>
<evidence type="ECO:0000256" key="8">
    <source>
        <dbReference type="HAMAP-Rule" id="MF_00316"/>
    </source>
</evidence>
<evidence type="ECO:0000313" key="11">
    <source>
        <dbReference type="Proteomes" id="UP000077275"/>
    </source>
</evidence>
<dbReference type="GO" id="GO:0005525">
    <property type="term" value="F:GTP binding"/>
    <property type="evidence" value="ECO:0007669"/>
    <property type="project" value="UniProtKB-UniRule"/>
</dbReference>
<dbReference type="GO" id="GO:0005737">
    <property type="term" value="C:cytoplasm"/>
    <property type="evidence" value="ECO:0007669"/>
    <property type="project" value="UniProtKB-SubCell"/>
</dbReference>
<feature type="domain" description="MobA-like NTP transferase" evidence="9">
    <location>
        <begin position="9"/>
        <end position="210"/>
    </location>
</feature>
<evidence type="ECO:0000256" key="2">
    <source>
        <dbReference type="ARBA" id="ARBA00022679"/>
    </source>
</evidence>
<feature type="binding site" evidence="8">
    <location>
        <begin position="12"/>
        <end position="14"/>
    </location>
    <ligand>
        <name>GTP</name>
        <dbReference type="ChEBI" id="CHEBI:37565"/>
    </ligand>
</feature>
<dbReference type="OrthoDB" id="28434at2157"/>
<accession>A0A166CHW3</accession>
<dbReference type="Pfam" id="PF12804">
    <property type="entry name" value="NTP_transf_3"/>
    <property type="match status" value="1"/>
</dbReference>
<evidence type="ECO:0000256" key="4">
    <source>
        <dbReference type="ARBA" id="ARBA00022741"/>
    </source>
</evidence>
<reference evidence="10 11" key="1">
    <citation type="submission" date="2016-04" db="EMBL/GenBank/DDBJ databases">
        <title>Genome sequence of Methanobrevibacter cuticularis DSM 11139.</title>
        <authorList>
            <person name="Poehlein A."/>
            <person name="Seedorf H."/>
            <person name="Daniel R."/>
        </authorList>
    </citation>
    <scope>NUCLEOTIDE SEQUENCE [LARGE SCALE GENOMIC DNA]</scope>
    <source>
        <strain evidence="10 11">DSM 11139</strain>
    </source>
</reference>
<dbReference type="GO" id="GO:0061603">
    <property type="term" value="F:molybdenum cofactor guanylyltransferase activity"/>
    <property type="evidence" value="ECO:0007669"/>
    <property type="project" value="UniProtKB-EC"/>
</dbReference>
<evidence type="ECO:0000259" key="9">
    <source>
        <dbReference type="Pfam" id="PF12804"/>
    </source>
</evidence>
<dbReference type="EMBL" id="LWMW01000169">
    <property type="protein sequence ID" value="KZX14507.1"/>
    <property type="molecule type" value="Genomic_DNA"/>
</dbReference>
<keyword evidence="7 8" id="KW-0501">Molybdenum cofactor biosynthesis</keyword>
<feature type="binding site" evidence="8">
    <location>
        <position position="116"/>
    </location>
    <ligand>
        <name>Mg(2+)</name>
        <dbReference type="ChEBI" id="CHEBI:18420"/>
    </ligand>
</feature>
<dbReference type="SUPFAM" id="SSF53448">
    <property type="entry name" value="Nucleotide-diphospho-sugar transferases"/>
    <property type="match status" value="1"/>
</dbReference>
<sequence>MKHENIRSCILLCGGMSRRMGQDKGTMLINEKPMIIHILEKLNYQIDEVIIVLNDEKRIAKYKSLIQNHIKNKLKTDFDYEMIFLEDEIKNQGPLSGIMTGLKTIKGKYGLVLPCDSPFITSNFIKNMFNILNENLEEEIFIEGIVPYHNKNMDLLEKLTKEKELPEDIGFKNSLINNSEPLHSIYKSSIYPDIEELLHSNKNDVKSLIKNINSYFIPIYDNISNEDNKKNNYSTHGINNIENNFKNINSKEDLDN</sequence>
<evidence type="ECO:0000256" key="1">
    <source>
        <dbReference type="ARBA" id="ARBA00022490"/>
    </source>
</evidence>
<keyword evidence="5 8" id="KW-0460">Magnesium</keyword>
<dbReference type="Gene3D" id="3.90.550.10">
    <property type="entry name" value="Spore Coat Polysaccharide Biosynthesis Protein SpsA, Chain A"/>
    <property type="match status" value="1"/>
</dbReference>
<dbReference type="Proteomes" id="UP000077275">
    <property type="component" value="Unassembled WGS sequence"/>
</dbReference>
<dbReference type="InterPro" id="IPR029044">
    <property type="entry name" value="Nucleotide-diphossugar_trans"/>
</dbReference>
<keyword evidence="2 8" id="KW-0808">Transferase</keyword>
<dbReference type="PANTHER" id="PTHR19136:SF81">
    <property type="entry name" value="MOLYBDENUM COFACTOR GUANYLYLTRANSFERASE"/>
    <property type="match status" value="1"/>
</dbReference>
<comment type="caution">
    <text evidence="8">Lacks conserved residue(s) required for the propagation of feature annotation.</text>
</comment>
<dbReference type="EC" id="2.7.7.77" evidence="8"/>
<comment type="subcellular location">
    <subcellularLocation>
        <location evidence="8">Cytoplasm</location>
    </subcellularLocation>
</comment>
<dbReference type="InterPro" id="IPR013482">
    <property type="entry name" value="Molybde_CF_guanTrfase"/>
</dbReference>
<dbReference type="PATRIC" id="fig|47311.3.peg.2277"/>
<organism evidence="10 11">
    <name type="scientific">Methanobrevibacter cuticularis</name>
    <dbReference type="NCBI Taxonomy" id="47311"/>
    <lineage>
        <taxon>Archaea</taxon>
        <taxon>Methanobacteriati</taxon>
        <taxon>Methanobacteriota</taxon>
        <taxon>Methanomada group</taxon>
        <taxon>Methanobacteria</taxon>
        <taxon>Methanobacteriales</taxon>
        <taxon>Methanobacteriaceae</taxon>
        <taxon>Methanobrevibacter</taxon>
    </lineage>
</organism>
<feature type="binding site" evidence="8">
    <location>
        <position position="24"/>
    </location>
    <ligand>
        <name>GTP</name>
        <dbReference type="ChEBI" id="CHEBI:37565"/>
    </ligand>
</feature>
<keyword evidence="1 8" id="KW-0963">Cytoplasm</keyword>
<evidence type="ECO:0000256" key="7">
    <source>
        <dbReference type="ARBA" id="ARBA00023150"/>
    </source>
</evidence>
<comment type="catalytic activity">
    <reaction evidence="8">
        <text>Mo-molybdopterin + GTP + H(+) = Mo-molybdopterin guanine dinucleotide + diphosphate</text>
        <dbReference type="Rhea" id="RHEA:34243"/>
        <dbReference type="ChEBI" id="CHEBI:15378"/>
        <dbReference type="ChEBI" id="CHEBI:33019"/>
        <dbReference type="ChEBI" id="CHEBI:37565"/>
        <dbReference type="ChEBI" id="CHEBI:71302"/>
        <dbReference type="ChEBI" id="CHEBI:71310"/>
        <dbReference type="EC" id="2.7.7.77"/>
    </reaction>
</comment>
<dbReference type="CDD" id="cd02503">
    <property type="entry name" value="MobA"/>
    <property type="match status" value="1"/>
</dbReference>
<keyword evidence="11" id="KW-1185">Reference proteome</keyword>
<dbReference type="STRING" id="47311.MBCUT_20790"/>
<evidence type="ECO:0000313" key="10">
    <source>
        <dbReference type="EMBL" id="KZX14507.1"/>
    </source>
</evidence>
<gene>
    <name evidence="10" type="primary">mobA_2</name>
    <name evidence="8" type="synonym">mobA</name>
    <name evidence="10" type="ORF">MBCUT_20790</name>
</gene>
<comment type="caution">
    <text evidence="10">The sequence shown here is derived from an EMBL/GenBank/DDBJ whole genome shotgun (WGS) entry which is preliminary data.</text>
</comment>
<dbReference type="GO" id="GO:0046872">
    <property type="term" value="F:metal ion binding"/>
    <property type="evidence" value="ECO:0007669"/>
    <property type="project" value="UniProtKB-KW"/>
</dbReference>
<comment type="function">
    <text evidence="8">Transfers a GMP moiety from GTP to Mo-molybdopterin (Mo-MPT) cofactor (Moco or molybdenum cofactor) to form Mo-molybdopterin guanine dinucleotide (Mo-MGD) cofactor.</text>
</comment>
<dbReference type="InterPro" id="IPR025877">
    <property type="entry name" value="MobA-like_NTP_Trfase"/>
</dbReference>
<dbReference type="GO" id="GO:0006777">
    <property type="term" value="P:Mo-molybdopterin cofactor biosynthetic process"/>
    <property type="evidence" value="ECO:0007669"/>
    <property type="project" value="UniProtKB-KW"/>
</dbReference>
<feature type="binding site" evidence="8">
    <location>
        <position position="116"/>
    </location>
    <ligand>
        <name>GTP</name>
        <dbReference type="ChEBI" id="CHEBI:37565"/>
    </ligand>
</feature>
<dbReference type="HAMAP" id="MF_00316">
    <property type="entry name" value="MobA"/>
    <property type="match status" value="1"/>
</dbReference>
<keyword evidence="4 8" id="KW-0547">Nucleotide-binding</keyword>
<keyword evidence="3 8" id="KW-0479">Metal-binding</keyword>
<keyword evidence="10" id="KW-0548">Nucleotidyltransferase</keyword>
<evidence type="ECO:0000256" key="6">
    <source>
        <dbReference type="ARBA" id="ARBA00023134"/>
    </source>
</evidence>
<protein>
    <recommendedName>
        <fullName evidence="8">Probable molybdenum cofactor guanylyltransferase</fullName>
        <shortName evidence="8">MoCo guanylyltransferase</shortName>
        <ecNumber evidence="8">2.7.7.77</ecNumber>
    </recommendedName>
    <alternativeName>
        <fullName evidence="8">GTP:molybdopterin guanylyltransferase</fullName>
    </alternativeName>
    <alternativeName>
        <fullName evidence="8">Mo-MPT guanylyltransferase</fullName>
    </alternativeName>
    <alternativeName>
        <fullName evidence="8">Molybdopterin guanylyltransferase</fullName>
    </alternativeName>
    <alternativeName>
        <fullName evidence="8">Molybdopterin-guanine dinucleotide synthase</fullName>
        <shortName evidence="8">MGD synthase</shortName>
    </alternativeName>
</protein>
<evidence type="ECO:0000256" key="3">
    <source>
        <dbReference type="ARBA" id="ARBA00022723"/>
    </source>
</evidence>
<keyword evidence="6 8" id="KW-0342">GTP-binding</keyword>